<evidence type="ECO:0000256" key="7">
    <source>
        <dbReference type="ARBA" id="ARBA00022842"/>
    </source>
</evidence>
<dbReference type="AlphaFoldDB" id="A0A952DW41"/>
<name>A0A952DW41_9BACT</name>
<keyword evidence="4" id="KW-0028">Amino-acid biosynthesis</keyword>
<proteinExistence type="predicted"/>
<keyword evidence="5" id="KW-0479">Metal-binding</keyword>
<evidence type="ECO:0000256" key="5">
    <source>
        <dbReference type="ARBA" id="ARBA00022723"/>
    </source>
</evidence>
<evidence type="ECO:0000256" key="8">
    <source>
        <dbReference type="ARBA" id="ARBA00023299"/>
    </source>
</evidence>
<dbReference type="SUPFAM" id="SSF56784">
    <property type="entry name" value="HAD-like"/>
    <property type="match status" value="1"/>
</dbReference>
<comment type="pathway">
    <text evidence="2">Amino-acid biosynthesis; L-serine biosynthesis; L-serine from 3-phospho-D-glycerate: step 3/3.</text>
</comment>
<comment type="catalytic activity">
    <reaction evidence="9">
        <text>O-phospho-L-serine + H2O = L-serine + phosphate</text>
        <dbReference type="Rhea" id="RHEA:21208"/>
        <dbReference type="ChEBI" id="CHEBI:15377"/>
        <dbReference type="ChEBI" id="CHEBI:33384"/>
        <dbReference type="ChEBI" id="CHEBI:43474"/>
        <dbReference type="ChEBI" id="CHEBI:57524"/>
        <dbReference type="EC" id="3.1.3.3"/>
    </reaction>
</comment>
<dbReference type="InterPro" id="IPR023214">
    <property type="entry name" value="HAD_sf"/>
</dbReference>
<dbReference type="GO" id="GO:0006564">
    <property type="term" value="P:L-serine biosynthetic process"/>
    <property type="evidence" value="ECO:0007669"/>
    <property type="project" value="UniProtKB-KW"/>
</dbReference>
<dbReference type="Gene3D" id="1.10.150.210">
    <property type="entry name" value="Phosphoserine phosphatase, domain 2"/>
    <property type="match status" value="1"/>
</dbReference>
<keyword evidence="7" id="KW-0460">Magnesium</keyword>
<dbReference type="GO" id="GO:0036424">
    <property type="term" value="F:L-phosphoserine phosphatase activity"/>
    <property type="evidence" value="ECO:0007669"/>
    <property type="project" value="TreeGrafter"/>
</dbReference>
<accession>A0A952DW41</accession>
<dbReference type="Gene3D" id="3.40.50.1000">
    <property type="entry name" value="HAD superfamily/HAD-like"/>
    <property type="match status" value="1"/>
</dbReference>
<evidence type="ECO:0000256" key="10">
    <source>
        <dbReference type="ARBA" id="ARBA00048523"/>
    </source>
</evidence>
<dbReference type="InterPro" id="IPR050582">
    <property type="entry name" value="HAD-like_SerB"/>
</dbReference>
<gene>
    <name evidence="11" type="ORF">H3C67_05035</name>
</gene>
<dbReference type="EC" id="3.1.3.3" evidence="3"/>
<dbReference type="Proteomes" id="UP000781173">
    <property type="component" value="Unassembled WGS sequence"/>
</dbReference>
<evidence type="ECO:0000256" key="1">
    <source>
        <dbReference type="ARBA" id="ARBA00001946"/>
    </source>
</evidence>
<dbReference type="PANTHER" id="PTHR43344">
    <property type="entry name" value="PHOSPHOSERINE PHOSPHATASE"/>
    <property type="match status" value="1"/>
</dbReference>
<dbReference type="NCBIfam" id="TIGR01488">
    <property type="entry name" value="HAD-SF-IB"/>
    <property type="match status" value="1"/>
</dbReference>
<evidence type="ECO:0000313" key="11">
    <source>
        <dbReference type="EMBL" id="MBW7954120.1"/>
    </source>
</evidence>
<keyword evidence="6" id="KW-0378">Hydrolase</keyword>
<protein>
    <recommendedName>
        <fullName evidence="3">phosphoserine phosphatase</fullName>
        <ecNumber evidence="3">3.1.3.3</ecNumber>
    </recommendedName>
</protein>
<comment type="cofactor">
    <cofactor evidence="1">
        <name>Mg(2+)</name>
        <dbReference type="ChEBI" id="CHEBI:18420"/>
    </cofactor>
</comment>
<evidence type="ECO:0000256" key="4">
    <source>
        <dbReference type="ARBA" id="ARBA00022605"/>
    </source>
</evidence>
<comment type="catalytic activity">
    <reaction evidence="10">
        <text>O-phospho-D-serine + H2O = D-serine + phosphate</text>
        <dbReference type="Rhea" id="RHEA:24873"/>
        <dbReference type="ChEBI" id="CHEBI:15377"/>
        <dbReference type="ChEBI" id="CHEBI:35247"/>
        <dbReference type="ChEBI" id="CHEBI:43474"/>
        <dbReference type="ChEBI" id="CHEBI:58680"/>
        <dbReference type="EC" id="3.1.3.3"/>
    </reaction>
</comment>
<sequence>MDIFIDFDSTICSKESMEELFLCSHGSNSHVLEEIKAITEQGMSGKISFEESLQRRLSLINYDSQLFSRVIDILKENIADGFREFVTEFPDMQIISGGFKNLIVEALRDCKVLEQNIHANELIISNNRLQVVDSVLAKSNGKSKLVSQLKRGSDTIIIGDGYTDYEVKLHGQANTFIYFQGFVLRNEVKVKADHCVSDFFELIELLNSLEHKVF</sequence>
<evidence type="ECO:0000256" key="6">
    <source>
        <dbReference type="ARBA" id="ARBA00022801"/>
    </source>
</evidence>
<keyword evidence="8" id="KW-0718">Serine biosynthesis</keyword>
<comment type="caution">
    <text evidence="11">The sequence shown here is derived from an EMBL/GenBank/DDBJ whole genome shotgun (WGS) entry which is preliminary data.</text>
</comment>
<reference evidence="11" key="1">
    <citation type="journal article" date="2022" name="ISME J.">
        <title>A general approach to explore prokaryotic protein glycosylation reveals the unique surface layer modulation of an anammox bacterium.</title>
        <authorList>
            <person name="Pabst M."/>
            <person name="Grouzdev D.S."/>
            <person name="Lawson C.E."/>
            <person name="Kleikamp H.B.C."/>
            <person name="de Ram C."/>
            <person name="Louwen R."/>
            <person name="Lin Y.M."/>
            <person name="Lucker S."/>
            <person name="van Loosdrecht M.C.M."/>
            <person name="Laureni M."/>
        </authorList>
    </citation>
    <scope>NUCLEOTIDE SEQUENCE</scope>
    <source>
        <strain evidence="11">BROCD043</strain>
    </source>
</reference>
<evidence type="ECO:0000313" key="12">
    <source>
        <dbReference type="Proteomes" id="UP000781173"/>
    </source>
</evidence>
<dbReference type="PANTHER" id="PTHR43344:SF2">
    <property type="entry name" value="PHOSPHOSERINE PHOSPHATASE"/>
    <property type="match status" value="1"/>
</dbReference>
<dbReference type="InterPro" id="IPR036412">
    <property type="entry name" value="HAD-like_sf"/>
</dbReference>
<dbReference type="GO" id="GO:0005737">
    <property type="term" value="C:cytoplasm"/>
    <property type="evidence" value="ECO:0007669"/>
    <property type="project" value="TreeGrafter"/>
</dbReference>
<organism evidence="11 12">
    <name type="scientific">Candidatus Dojkabacteria bacterium</name>
    <dbReference type="NCBI Taxonomy" id="2099670"/>
    <lineage>
        <taxon>Bacteria</taxon>
        <taxon>Candidatus Dojkabacteria</taxon>
    </lineage>
</organism>
<evidence type="ECO:0000256" key="9">
    <source>
        <dbReference type="ARBA" id="ARBA00048138"/>
    </source>
</evidence>
<evidence type="ECO:0000256" key="2">
    <source>
        <dbReference type="ARBA" id="ARBA00005135"/>
    </source>
</evidence>
<evidence type="ECO:0000256" key="3">
    <source>
        <dbReference type="ARBA" id="ARBA00012640"/>
    </source>
</evidence>
<dbReference type="EMBL" id="JACFOF010000018">
    <property type="protein sequence ID" value="MBW7954120.1"/>
    <property type="molecule type" value="Genomic_DNA"/>
</dbReference>
<dbReference type="GO" id="GO:0000287">
    <property type="term" value="F:magnesium ion binding"/>
    <property type="evidence" value="ECO:0007669"/>
    <property type="project" value="TreeGrafter"/>
</dbReference>